<evidence type="ECO:0000259" key="10">
    <source>
        <dbReference type="PROSITE" id="PS50893"/>
    </source>
</evidence>
<dbReference type="InterPro" id="IPR017871">
    <property type="entry name" value="ABC_transporter-like_CS"/>
</dbReference>
<organism evidence="12 13">
    <name type="scientific">Ignelater luminosus</name>
    <name type="common">Cucubano</name>
    <name type="synonym">Pyrophorus luminosus</name>
    <dbReference type="NCBI Taxonomy" id="2038154"/>
    <lineage>
        <taxon>Eukaryota</taxon>
        <taxon>Metazoa</taxon>
        <taxon>Ecdysozoa</taxon>
        <taxon>Arthropoda</taxon>
        <taxon>Hexapoda</taxon>
        <taxon>Insecta</taxon>
        <taxon>Pterygota</taxon>
        <taxon>Neoptera</taxon>
        <taxon>Endopterygota</taxon>
        <taxon>Coleoptera</taxon>
        <taxon>Polyphaga</taxon>
        <taxon>Elateriformia</taxon>
        <taxon>Elateroidea</taxon>
        <taxon>Elateridae</taxon>
        <taxon>Agrypninae</taxon>
        <taxon>Pyrophorini</taxon>
        <taxon>Ignelater</taxon>
    </lineage>
</organism>
<protein>
    <submittedName>
        <fullName evidence="12">Uncharacterized protein</fullName>
    </submittedName>
</protein>
<proteinExistence type="predicted"/>
<feature type="domain" description="ABC transmembrane type-1" evidence="11">
    <location>
        <begin position="370"/>
        <end position="555"/>
    </location>
</feature>
<dbReference type="GO" id="GO:0140359">
    <property type="term" value="F:ABC-type transporter activity"/>
    <property type="evidence" value="ECO:0007669"/>
    <property type="project" value="InterPro"/>
</dbReference>
<feature type="transmembrane region" description="Helical" evidence="9">
    <location>
        <begin position="368"/>
        <end position="394"/>
    </location>
</feature>
<keyword evidence="13" id="KW-1185">Reference proteome</keyword>
<feature type="domain" description="ABC transporter" evidence="10">
    <location>
        <begin position="78"/>
        <end position="298"/>
    </location>
</feature>
<evidence type="ECO:0000256" key="7">
    <source>
        <dbReference type="ARBA" id="ARBA00022989"/>
    </source>
</evidence>
<dbReference type="GO" id="GO:0005524">
    <property type="term" value="F:ATP binding"/>
    <property type="evidence" value="ECO:0007669"/>
    <property type="project" value="UniProtKB-KW"/>
</dbReference>
<evidence type="ECO:0000256" key="5">
    <source>
        <dbReference type="ARBA" id="ARBA00022741"/>
    </source>
</evidence>
<feature type="transmembrane region" description="Helical" evidence="9">
    <location>
        <begin position="427"/>
        <end position="453"/>
    </location>
</feature>
<dbReference type="InterPro" id="IPR003593">
    <property type="entry name" value="AAA+_ATPase"/>
</dbReference>
<feature type="transmembrane region" description="Helical" evidence="9">
    <location>
        <begin position="465"/>
        <end position="486"/>
    </location>
</feature>
<dbReference type="SUPFAM" id="SSF90123">
    <property type="entry name" value="ABC transporter transmembrane region"/>
    <property type="match status" value="1"/>
</dbReference>
<dbReference type="CDD" id="cd03250">
    <property type="entry name" value="ABCC_MRP_domain1"/>
    <property type="match status" value="1"/>
</dbReference>
<comment type="caution">
    <text evidence="12">The sequence shown here is derived from an EMBL/GenBank/DDBJ whole genome shotgun (WGS) entry which is preliminary data.</text>
</comment>
<dbReference type="PANTHER" id="PTHR24223">
    <property type="entry name" value="ATP-BINDING CASSETTE SUB-FAMILY C"/>
    <property type="match status" value="1"/>
</dbReference>
<accession>A0A8K0CL27</accession>
<keyword evidence="3 9" id="KW-0812">Transmembrane</keyword>
<dbReference type="Gene3D" id="3.40.50.300">
    <property type="entry name" value="P-loop containing nucleotide triphosphate hydrolases"/>
    <property type="match status" value="1"/>
</dbReference>
<dbReference type="PANTHER" id="PTHR24223:SF448">
    <property type="entry name" value="FI20146P1-RELATED"/>
    <property type="match status" value="1"/>
</dbReference>
<dbReference type="Pfam" id="PF00664">
    <property type="entry name" value="ABC_membrane"/>
    <property type="match status" value="1"/>
</dbReference>
<keyword evidence="4" id="KW-0677">Repeat</keyword>
<dbReference type="SMART" id="SM00382">
    <property type="entry name" value="AAA"/>
    <property type="match status" value="1"/>
</dbReference>
<feature type="transmembrane region" description="Helical" evidence="9">
    <location>
        <begin position="498"/>
        <end position="516"/>
    </location>
</feature>
<dbReference type="InterPro" id="IPR011527">
    <property type="entry name" value="ABC1_TM_dom"/>
</dbReference>
<dbReference type="Proteomes" id="UP000801492">
    <property type="component" value="Unassembled WGS sequence"/>
</dbReference>
<sequence length="555" mass="62299">MYVCVVAYVGFGNHITAEQAFVVSGTYSALHLVLHIFMPTGIAELAELKASLQRITDFLQMEEVPENPNITEEKQPRVYIENAVVKSDAVANILENINLNIKPGLTILTGPVGAGKSTLLRLMLSDVKKSRGTVEISGKMSYASQEPWLFPGTVRQNIIFGEVFDEKRYETVVKVCALKKDIAAFPEGDKTLLTDKGLNLSGGQKARINLARAIYKVANVYLLDNCLSAVDTHVGKHIFQECIKGFLKDKICILITHHDYFLQGANDIVLLDKGIIKFQGSYGILKENYNEDFVTTIRNYENIKESYGKEEEIEEKIDNNVDDVDETSELLLTRIPTKKHIYEETEEEGTVKKEVYFKYFTSGGGIKMLLLLVVLSIVAQVAASWSDYFISFWVDMEEDLSGFRYNHTTDSPEYKLLKESHSSLMKLYSFIILAAAILTVLKTFAFFTFATLASRNVHNLMLGKVLNAAMMFFDTHLSGNILNRFSRDLGILDEKMPYTVHGVAMSIITIFATLSVVSSVNLFFIIPSIIYILVLVLARQLYMPTGRSIKRLEGA</sequence>
<evidence type="ECO:0000259" key="11">
    <source>
        <dbReference type="PROSITE" id="PS50929"/>
    </source>
</evidence>
<evidence type="ECO:0000256" key="8">
    <source>
        <dbReference type="ARBA" id="ARBA00023136"/>
    </source>
</evidence>
<keyword evidence="2" id="KW-0813">Transport</keyword>
<dbReference type="PROSITE" id="PS50893">
    <property type="entry name" value="ABC_TRANSPORTER_2"/>
    <property type="match status" value="1"/>
</dbReference>
<dbReference type="FunFam" id="3.40.50.300:FF:000973">
    <property type="entry name" value="Multidrug resistance-associated protein 4"/>
    <property type="match status" value="1"/>
</dbReference>
<dbReference type="OrthoDB" id="6500128at2759"/>
<gene>
    <name evidence="12" type="ORF">ILUMI_17809</name>
</gene>
<dbReference type="PROSITE" id="PS50929">
    <property type="entry name" value="ABC_TM1F"/>
    <property type="match status" value="1"/>
</dbReference>
<dbReference type="InterPro" id="IPR027417">
    <property type="entry name" value="P-loop_NTPase"/>
</dbReference>
<evidence type="ECO:0000256" key="2">
    <source>
        <dbReference type="ARBA" id="ARBA00022448"/>
    </source>
</evidence>
<evidence type="ECO:0000256" key="6">
    <source>
        <dbReference type="ARBA" id="ARBA00022840"/>
    </source>
</evidence>
<dbReference type="AlphaFoldDB" id="A0A8K0CL27"/>
<feature type="transmembrane region" description="Helical" evidence="9">
    <location>
        <begin position="522"/>
        <end position="542"/>
    </location>
</feature>
<evidence type="ECO:0000256" key="1">
    <source>
        <dbReference type="ARBA" id="ARBA00004370"/>
    </source>
</evidence>
<evidence type="ECO:0000256" key="4">
    <source>
        <dbReference type="ARBA" id="ARBA00022737"/>
    </source>
</evidence>
<dbReference type="InterPro" id="IPR036640">
    <property type="entry name" value="ABC1_TM_sf"/>
</dbReference>
<comment type="subcellular location">
    <subcellularLocation>
        <location evidence="1">Membrane</location>
    </subcellularLocation>
</comment>
<dbReference type="InterPro" id="IPR003439">
    <property type="entry name" value="ABC_transporter-like_ATP-bd"/>
</dbReference>
<dbReference type="GO" id="GO:0016887">
    <property type="term" value="F:ATP hydrolysis activity"/>
    <property type="evidence" value="ECO:0007669"/>
    <property type="project" value="InterPro"/>
</dbReference>
<dbReference type="GO" id="GO:0016020">
    <property type="term" value="C:membrane"/>
    <property type="evidence" value="ECO:0007669"/>
    <property type="project" value="UniProtKB-SubCell"/>
</dbReference>
<keyword evidence="8 9" id="KW-0472">Membrane</keyword>
<name>A0A8K0CL27_IGNLU</name>
<evidence type="ECO:0000256" key="9">
    <source>
        <dbReference type="SAM" id="Phobius"/>
    </source>
</evidence>
<evidence type="ECO:0000256" key="3">
    <source>
        <dbReference type="ARBA" id="ARBA00022692"/>
    </source>
</evidence>
<dbReference type="EMBL" id="VTPC01077943">
    <property type="protein sequence ID" value="KAF2888364.1"/>
    <property type="molecule type" value="Genomic_DNA"/>
</dbReference>
<feature type="non-terminal residue" evidence="12">
    <location>
        <position position="1"/>
    </location>
</feature>
<dbReference type="InterPro" id="IPR050173">
    <property type="entry name" value="ABC_transporter_C-like"/>
</dbReference>
<evidence type="ECO:0000313" key="12">
    <source>
        <dbReference type="EMBL" id="KAF2888364.1"/>
    </source>
</evidence>
<keyword evidence="5" id="KW-0547">Nucleotide-binding</keyword>
<dbReference type="PROSITE" id="PS00211">
    <property type="entry name" value="ABC_TRANSPORTER_1"/>
    <property type="match status" value="1"/>
</dbReference>
<keyword evidence="7 9" id="KW-1133">Transmembrane helix</keyword>
<reference evidence="12" key="1">
    <citation type="submission" date="2019-08" db="EMBL/GenBank/DDBJ databases">
        <title>The genome of the North American firefly Photinus pyralis.</title>
        <authorList>
            <consortium name="Photinus pyralis genome working group"/>
            <person name="Fallon T.R."/>
            <person name="Sander Lower S.E."/>
            <person name="Weng J.-K."/>
        </authorList>
    </citation>
    <scope>NUCLEOTIDE SEQUENCE</scope>
    <source>
        <strain evidence="12">TRF0915ILg1</strain>
        <tissue evidence="12">Whole body</tissue>
    </source>
</reference>
<dbReference type="Pfam" id="PF00005">
    <property type="entry name" value="ABC_tran"/>
    <property type="match status" value="1"/>
</dbReference>
<dbReference type="SUPFAM" id="SSF52540">
    <property type="entry name" value="P-loop containing nucleoside triphosphate hydrolases"/>
    <property type="match status" value="1"/>
</dbReference>
<dbReference type="Gene3D" id="1.20.1560.10">
    <property type="entry name" value="ABC transporter type 1, transmembrane domain"/>
    <property type="match status" value="1"/>
</dbReference>
<evidence type="ECO:0000313" key="13">
    <source>
        <dbReference type="Proteomes" id="UP000801492"/>
    </source>
</evidence>
<keyword evidence="6" id="KW-0067">ATP-binding</keyword>